<comment type="similarity">
    <text evidence="3 12">Belongs to the protein disulfide isomerase family.</text>
</comment>
<feature type="disulfide bond" description="Redox-active" evidence="11">
    <location>
        <begin position="50"/>
        <end position="53"/>
    </location>
</feature>
<dbReference type="NCBIfam" id="TIGR01130">
    <property type="entry name" value="ER_PDI_fam"/>
    <property type="match status" value="1"/>
</dbReference>
<dbReference type="PANTHER" id="PTHR18929:SF132">
    <property type="entry name" value="PROTEIN DISULFIDE-ISOMERASE A3"/>
    <property type="match status" value="1"/>
</dbReference>
<feature type="disulfide bond" description="Redox-active" evidence="11">
    <location>
        <begin position="391"/>
        <end position="394"/>
    </location>
</feature>
<dbReference type="PROSITE" id="PS00194">
    <property type="entry name" value="THIOREDOXIN_1"/>
    <property type="match status" value="2"/>
</dbReference>
<dbReference type="PANTHER" id="PTHR18929">
    <property type="entry name" value="PROTEIN DISULFIDE ISOMERASE"/>
    <property type="match status" value="1"/>
</dbReference>
<keyword evidence="8 11" id="KW-1015">Disulfide bond</keyword>
<dbReference type="CDD" id="cd03073">
    <property type="entry name" value="PDI_b'_ERp72_ERp57"/>
    <property type="match status" value="1"/>
</dbReference>
<dbReference type="InterPro" id="IPR017937">
    <property type="entry name" value="Thioredoxin_CS"/>
</dbReference>
<dbReference type="WBParaSite" id="nRc.2.0.1.t39653-RA">
    <property type="protein sequence ID" value="nRc.2.0.1.t39653-RA"/>
    <property type="gene ID" value="nRc.2.0.1.g39653"/>
</dbReference>
<organism evidence="16 17">
    <name type="scientific">Romanomermis culicivorax</name>
    <name type="common">Nematode worm</name>
    <dbReference type="NCBI Taxonomy" id="13658"/>
    <lineage>
        <taxon>Eukaryota</taxon>
        <taxon>Metazoa</taxon>
        <taxon>Ecdysozoa</taxon>
        <taxon>Nematoda</taxon>
        <taxon>Enoplea</taxon>
        <taxon>Dorylaimia</taxon>
        <taxon>Mermithida</taxon>
        <taxon>Mermithoidea</taxon>
        <taxon>Mermithidae</taxon>
        <taxon>Romanomermis</taxon>
    </lineage>
</organism>
<dbReference type="InterPro" id="IPR036249">
    <property type="entry name" value="Thioredoxin-like_sf"/>
</dbReference>
<name>A0A915KPJ9_ROMCU</name>
<feature type="domain" description="Thioredoxin" evidence="15">
    <location>
        <begin position="325"/>
        <end position="451"/>
    </location>
</feature>
<accession>A0A915KPJ9</accession>
<reference evidence="17" key="1">
    <citation type="submission" date="2022-11" db="UniProtKB">
        <authorList>
            <consortium name="WormBaseParasite"/>
        </authorList>
    </citation>
    <scope>IDENTIFICATION</scope>
</reference>
<evidence type="ECO:0000256" key="10">
    <source>
        <dbReference type="ARBA" id="ARBA00023284"/>
    </source>
</evidence>
<keyword evidence="10 11" id="KW-0676">Redox-active center</keyword>
<evidence type="ECO:0000256" key="14">
    <source>
        <dbReference type="SAM" id="SignalP"/>
    </source>
</evidence>
<protein>
    <recommendedName>
        <fullName evidence="4 13">Protein disulfide-isomerase</fullName>
        <ecNumber evidence="4 13">5.3.4.1</ecNumber>
    </recommendedName>
</protein>
<dbReference type="AlphaFoldDB" id="A0A915KPJ9"/>
<comment type="catalytic activity">
    <reaction evidence="1 13">
        <text>Catalyzes the rearrangement of -S-S- bonds in proteins.</text>
        <dbReference type="EC" id="5.3.4.1"/>
    </reaction>
</comment>
<feature type="signal peptide" evidence="14">
    <location>
        <begin position="1"/>
        <end position="15"/>
    </location>
</feature>
<evidence type="ECO:0000256" key="8">
    <source>
        <dbReference type="ARBA" id="ARBA00023157"/>
    </source>
</evidence>
<keyword evidence="5 14" id="KW-0732">Signal</keyword>
<dbReference type="OMA" id="DFEVEAM"/>
<dbReference type="GO" id="GO:0034976">
    <property type="term" value="P:response to endoplasmic reticulum stress"/>
    <property type="evidence" value="ECO:0007669"/>
    <property type="project" value="TreeGrafter"/>
</dbReference>
<evidence type="ECO:0000259" key="15">
    <source>
        <dbReference type="PROSITE" id="PS51352"/>
    </source>
</evidence>
<keyword evidence="16" id="KW-1185">Reference proteome</keyword>
<dbReference type="GO" id="GO:0005788">
    <property type="term" value="C:endoplasmic reticulum lumen"/>
    <property type="evidence" value="ECO:0007669"/>
    <property type="project" value="UniProtKB-SubCell"/>
</dbReference>
<dbReference type="PROSITE" id="PS51352">
    <property type="entry name" value="THIOREDOXIN_2"/>
    <property type="match status" value="2"/>
</dbReference>
<dbReference type="InterPro" id="IPR005788">
    <property type="entry name" value="PDI_thioredoxin-like_dom"/>
</dbReference>
<feature type="chain" id="PRO_5037322521" description="Protein disulfide-isomerase" evidence="14">
    <location>
        <begin position="16"/>
        <end position="451"/>
    </location>
</feature>
<dbReference type="GO" id="GO:0006457">
    <property type="term" value="P:protein folding"/>
    <property type="evidence" value="ECO:0007669"/>
    <property type="project" value="TreeGrafter"/>
</dbReference>
<dbReference type="Gene3D" id="3.40.30.10">
    <property type="entry name" value="Glutaredoxin"/>
    <property type="match status" value="4"/>
</dbReference>
<dbReference type="NCBIfam" id="TIGR01126">
    <property type="entry name" value="pdi_dom"/>
    <property type="match status" value="1"/>
</dbReference>
<dbReference type="SUPFAM" id="SSF52833">
    <property type="entry name" value="Thioredoxin-like"/>
    <property type="match status" value="4"/>
</dbReference>
<dbReference type="InterPro" id="IPR013766">
    <property type="entry name" value="Thioredoxin_domain"/>
</dbReference>
<dbReference type="Proteomes" id="UP000887565">
    <property type="component" value="Unplaced"/>
</dbReference>
<dbReference type="Pfam" id="PF00085">
    <property type="entry name" value="Thioredoxin"/>
    <property type="match status" value="2"/>
</dbReference>
<keyword evidence="7" id="KW-0256">Endoplasmic reticulum</keyword>
<dbReference type="EC" id="5.3.4.1" evidence="4 13"/>
<evidence type="ECO:0000256" key="3">
    <source>
        <dbReference type="ARBA" id="ARBA00006347"/>
    </source>
</evidence>
<comment type="subcellular location">
    <subcellularLocation>
        <location evidence="2">Endoplasmic reticulum lumen</location>
    </subcellularLocation>
</comment>
<evidence type="ECO:0000256" key="6">
    <source>
        <dbReference type="ARBA" id="ARBA00022737"/>
    </source>
</evidence>
<evidence type="ECO:0000256" key="11">
    <source>
        <dbReference type="PIRSR" id="PIRSR605792-51"/>
    </source>
</evidence>
<dbReference type="FunFam" id="3.40.30.10:FF:000017">
    <property type="entry name" value="Protein disulfide-isomerase A4"/>
    <property type="match status" value="1"/>
</dbReference>
<proteinExistence type="inferred from homology"/>
<evidence type="ECO:0000256" key="7">
    <source>
        <dbReference type="ARBA" id="ARBA00022824"/>
    </source>
</evidence>
<dbReference type="FunFam" id="3.40.30.10:FF:000303">
    <property type="entry name" value="Protein disulfide-isomerase"/>
    <property type="match status" value="1"/>
</dbReference>
<dbReference type="GO" id="GO:0003756">
    <property type="term" value="F:protein disulfide isomerase activity"/>
    <property type="evidence" value="ECO:0007669"/>
    <property type="project" value="UniProtKB-EC"/>
</dbReference>
<sequence>MRAAFIFTLLGACFADVEKDGDVLIFTEANFDDEIKKHDIILVEFYAPWCGHCKALKPEYEKAATTLSNDDTPVPLAKVDCDAEKALCQKYDVSGYPTLKIFRDGQFSKAFEGPRQADGIVKYMRGQAGPSSVELKTEKDAEKMLLKDEFLVMGCFAKDSKIKETFMKIASAEREDYRFCHTSDKSLLEKYKCKDNIIVFQPKKLHSKFEKPIMEYNGAVDTDKIKKFLKSSVLGLCSIRETSNAEKYEKPLVVVYYDVDFEKNPKGTNYYRNRVMKVAQDYKDKMYFAVSNNKSFSHELEQFGLSGKDKVVVACHGKKGEKFPMSADFSVENLKQFVDDVLAGKVEGYLKSESVPETNDAPVKIAVAKNFDELVNDKTRDVLVEFYAPWCGHCKSLAPKYDELAEKVRLSGFITYATCKPKKSGLRRYFFWGTLEPRRFNTKFKKWHILV</sequence>
<evidence type="ECO:0000256" key="4">
    <source>
        <dbReference type="ARBA" id="ARBA00012723"/>
    </source>
</evidence>
<dbReference type="FunFam" id="3.40.30.10:FF:000077">
    <property type="entry name" value="Protein disulfide-isomerase"/>
    <property type="match status" value="1"/>
</dbReference>
<evidence type="ECO:0000313" key="17">
    <source>
        <dbReference type="WBParaSite" id="nRc.2.0.1.t39653-RA"/>
    </source>
</evidence>
<dbReference type="PRINTS" id="PR00421">
    <property type="entry name" value="THIOREDOXIN"/>
</dbReference>
<keyword evidence="9 13" id="KW-0413">Isomerase</keyword>
<dbReference type="InterPro" id="IPR005792">
    <property type="entry name" value="Prot_disulphide_isomerase"/>
</dbReference>
<evidence type="ECO:0000256" key="1">
    <source>
        <dbReference type="ARBA" id="ARBA00001182"/>
    </source>
</evidence>
<evidence type="ECO:0000256" key="2">
    <source>
        <dbReference type="ARBA" id="ARBA00004319"/>
    </source>
</evidence>
<dbReference type="Pfam" id="PF13848">
    <property type="entry name" value="Thioredoxin_6"/>
    <property type="match status" value="1"/>
</dbReference>
<evidence type="ECO:0000256" key="12">
    <source>
        <dbReference type="RuleBase" id="RU004208"/>
    </source>
</evidence>
<evidence type="ECO:0000256" key="5">
    <source>
        <dbReference type="ARBA" id="ARBA00022729"/>
    </source>
</evidence>
<evidence type="ECO:0000256" key="9">
    <source>
        <dbReference type="ARBA" id="ARBA00023235"/>
    </source>
</evidence>
<keyword evidence="6" id="KW-0677">Repeat</keyword>
<feature type="domain" description="Thioredoxin" evidence="15">
    <location>
        <begin position="1"/>
        <end position="129"/>
    </location>
</feature>
<dbReference type="CDD" id="cd02961">
    <property type="entry name" value="PDI_a_family"/>
    <property type="match status" value="1"/>
</dbReference>
<evidence type="ECO:0000313" key="16">
    <source>
        <dbReference type="Proteomes" id="UP000887565"/>
    </source>
</evidence>
<evidence type="ECO:0000256" key="13">
    <source>
        <dbReference type="RuleBase" id="RU361130"/>
    </source>
</evidence>